<dbReference type="GeneID" id="17308274"/>
<feature type="compositionally biased region" description="Basic and acidic residues" evidence="1">
    <location>
        <begin position="292"/>
        <end position="310"/>
    </location>
</feature>
<evidence type="ECO:0000313" key="3">
    <source>
        <dbReference type="EMBL" id="EKX51590.1"/>
    </source>
</evidence>
<dbReference type="EnsemblProtists" id="EKX51590">
    <property type="protein sequence ID" value="EKX51590"/>
    <property type="gene ID" value="GUITHDRAFT_102851"/>
</dbReference>
<dbReference type="GO" id="GO:0006886">
    <property type="term" value="P:intracellular protein transport"/>
    <property type="evidence" value="ECO:0007669"/>
    <property type="project" value="TreeGrafter"/>
</dbReference>
<dbReference type="InterPro" id="IPR021569">
    <property type="entry name" value="TUG-UBL1"/>
</dbReference>
<protein>
    <recommendedName>
        <fullName evidence="2">UBX domain-containing protein</fullName>
    </recommendedName>
</protein>
<dbReference type="GO" id="GO:0005634">
    <property type="term" value="C:nucleus"/>
    <property type="evidence" value="ECO:0007669"/>
    <property type="project" value="TreeGrafter"/>
</dbReference>
<proteinExistence type="predicted"/>
<dbReference type="KEGG" id="gtt:GUITHDRAFT_102851"/>
<dbReference type="PROSITE" id="PS50033">
    <property type="entry name" value="UBX"/>
    <property type="match status" value="1"/>
</dbReference>
<feature type="compositionally biased region" description="Low complexity" evidence="1">
    <location>
        <begin position="276"/>
        <end position="288"/>
    </location>
</feature>
<dbReference type="Proteomes" id="UP000011087">
    <property type="component" value="Unassembled WGS sequence"/>
</dbReference>
<dbReference type="PANTHER" id="PTHR46467">
    <property type="entry name" value="TETHER CONTAINING UBX DOMAIN FOR GLUT4"/>
    <property type="match status" value="1"/>
</dbReference>
<name>L1JTQ7_GUITC</name>
<dbReference type="GO" id="GO:0005737">
    <property type="term" value="C:cytoplasm"/>
    <property type="evidence" value="ECO:0007669"/>
    <property type="project" value="TreeGrafter"/>
</dbReference>
<accession>L1JTQ7</accession>
<dbReference type="STRING" id="905079.L1JTQ7"/>
<reference evidence="4" key="3">
    <citation type="submission" date="2016-03" db="UniProtKB">
        <authorList>
            <consortium name="EnsemblProtists"/>
        </authorList>
    </citation>
    <scope>IDENTIFICATION</scope>
</reference>
<dbReference type="Pfam" id="PF00789">
    <property type="entry name" value="UBX"/>
    <property type="match status" value="1"/>
</dbReference>
<organism evidence="3">
    <name type="scientific">Guillardia theta (strain CCMP2712)</name>
    <name type="common">Cryptophyte</name>
    <dbReference type="NCBI Taxonomy" id="905079"/>
    <lineage>
        <taxon>Eukaryota</taxon>
        <taxon>Cryptophyceae</taxon>
        <taxon>Pyrenomonadales</taxon>
        <taxon>Geminigeraceae</taxon>
        <taxon>Guillardia</taxon>
    </lineage>
</organism>
<dbReference type="EMBL" id="JH992975">
    <property type="protein sequence ID" value="EKX51590.1"/>
    <property type="molecule type" value="Genomic_DNA"/>
</dbReference>
<dbReference type="SUPFAM" id="SSF54236">
    <property type="entry name" value="Ubiquitin-like"/>
    <property type="match status" value="2"/>
</dbReference>
<reference evidence="5" key="2">
    <citation type="submission" date="2012-11" db="EMBL/GenBank/DDBJ databases">
        <authorList>
            <person name="Kuo A."/>
            <person name="Curtis B.A."/>
            <person name="Tanifuji G."/>
            <person name="Burki F."/>
            <person name="Gruber A."/>
            <person name="Irimia M."/>
            <person name="Maruyama S."/>
            <person name="Arias M.C."/>
            <person name="Ball S.G."/>
            <person name="Gile G.H."/>
            <person name="Hirakawa Y."/>
            <person name="Hopkins J.F."/>
            <person name="Rensing S.A."/>
            <person name="Schmutz J."/>
            <person name="Symeonidi A."/>
            <person name="Elias M."/>
            <person name="Eveleigh R.J."/>
            <person name="Herman E.K."/>
            <person name="Klute M.J."/>
            <person name="Nakayama T."/>
            <person name="Obornik M."/>
            <person name="Reyes-Prieto A."/>
            <person name="Armbrust E.V."/>
            <person name="Aves S.J."/>
            <person name="Beiko R.G."/>
            <person name="Coutinho P."/>
            <person name="Dacks J.B."/>
            <person name="Durnford D.G."/>
            <person name="Fast N.M."/>
            <person name="Green B.R."/>
            <person name="Grisdale C."/>
            <person name="Hempe F."/>
            <person name="Henrissat B."/>
            <person name="Hoppner M.P."/>
            <person name="Ishida K.-I."/>
            <person name="Kim E."/>
            <person name="Koreny L."/>
            <person name="Kroth P.G."/>
            <person name="Liu Y."/>
            <person name="Malik S.-B."/>
            <person name="Maier U.G."/>
            <person name="McRose D."/>
            <person name="Mock T."/>
            <person name="Neilson J.A."/>
            <person name="Onodera N.T."/>
            <person name="Poole A.M."/>
            <person name="Pritham E.J."/>
            <person name="Richards T.A."/>
            <person name="Rocap G."/>
            <person name="Roy S.W."/>
            <person name="Sarai C."/>
            <person name="Schaack S."/>
            <person name="Shirato S."/>
            <person name="Slamovits C.H."/>
            <person name="Spencer D.F."/>
            <person name="Suzuki S."/>
            <person name="Worden A.Z."/>
            <person name="Zauner S."/>
            <person name="Barry K."/>
            <person name="Bell C."/>
            <person name="Bharti A.K."/>
            <person name="Crow J.A."/>
            <person name="Grimwood J."/>
            <person name="Kramer R."/>
            <person name="Lindquist E."/>
            <person name="Lucas S."/>
            <person name="Salamov A."/>
            <person name="McFadden G.I."/>
            <person name="Lane C.E."/>
            <person name="Keeling P.J."/>
            <person name="Gray M.W."/>
            <person name="Grigoriev I.V."/>
            <person name="Archibald J.M."/>
        </authorList>
    </citation>
    <scope>NUCLEOTIDE SEQUENCE</scope>
    <source>
        <strain evidence="5">CCMP2712</strain>
    </source>
</reference>
<feature type="region of interest" description="Disordered" evidence="1">
    <location>
        <begin position="13"/>
        <end position="48"/>
    </location>
</feature>
<reference evidence="3 5" key="1">
    <citation type="journal article" date="2012" name="Nature">
        <title>Algal genomes reveal evolutionary mosaicism and the fate of nucleomorphs.</title>
        <authorList>
            <consortium name="DOE Joint Genome Institute"/>
            <person name="Curtis B.A."/>
            <person name="Tanifuji G."/>
            <person name="Burki F."/>
            <person name="Gruber A."/>
            <person name="Irimia M."/>
            <person name="Maruyama S."/>
            <person name="Arias M.C."/>
            <person name="Ball S.G."/>
            <person name="Gile G.H."/>
            <person name="Hirakawa Y."/>
            <person name="Hopkins J.F."/>
            <person name="Kuo A."/>
            <person name="Rensing S.A."/>
            <person name="Schmutz J."/>
            <person name="Symeonidi A."/>
            <person name="Elias M."/>
            <person name="Eveleigh R.J."/>
            <person name="Herman E.K."/>
            <person name="Klute M.J."/>
            <person name="Nakayama T."/>
            <person name="Obornik M."/>
            <person name="Reyes-Prieto A."/>
            <person name="Armbrust E.V."/>
            <person name="Aves S.J."/>
            <person name="Beiko R.G."/>
            <person name="Coutinho P."/>
            <person name="Dacks J.B."/>
            <person name="Durnford D.G."/>
            <person name="Fast N.M."/>
            <person name="Green B.R."/>
            <person name="Grisdale C.J."/>
            <person name="Hempel F."/>
            <person name="Henrissat B."/>
            <person name="Hoppner M.P."/>
            <person name="Ishida K."/>
            <person name="Kim E."/>
            <person name="Koreny L."/>
            <person name="Kroth P.G."/>
            <person name="Liu Y."/>
            <person name="Malik S.B."/>
            <person name="Maier U.G."/>
            <person name="McRose D."/>
            <person name="Mock T."/>
            <person name="Neilson J.A."/>
            <person name="Onodera N.T."/>
            <person name="Poole A.M."/>
            <person name="Pritham E.J."/>
            <person name="Richards T.A."/>
            <person name="Rocap G."/>
            <person name="Roy S.W."/>
            <person name="Sarai C."/>
            <person name="Schaack S."/>
            <person name="Shirato S."/>
            <person name="Slamovits C.H."/>
            <person name="Spencer D.F."/>
            <person name="Suzuki S."/>
            <person name="Worden A.Z."/>
            <person name="Zauner S."/>
            <person name="Barry K."/>
            <person name="Bell C."/>
            <person name="Bharti A.K."/>
            <person name="Crow J.A."/>
            <person name="Grimwood J."/>
            <person name="Kramer R."/>
            <person name="Lindquist E."/>
            <person name="Lucas S."/>
            <person name="Salamov A."/>
            <person name="McFadden G.I."/>
            <person name="Lane C.E."/>
            <person name="Keeling P.J."/>
            <person name="Gray M.W."/>
            <person name="Grigoriev I.V."/>
            <person name="Archibald J.M."/>
        </authorList>
    </citation>
    <scope>NUCLEOTIDE SEQUENCE</scope>
    <source>
        <strain evidence="3 5">CCMP2712</strain>
    </source>
</reference>
<dbReference type="Gene3D" id="3.10.20.90">
    <property type="entry name" value="Phosphatidylinositol 3-kinase Catalytic Subunit, Chain A, domain 1"/>
    <property type="match status" value="2"/>
</dbReference>
<dbReference type="OrthoDB" id="440781at2759"/>
<dbReference type="AlphaFoldDB" id="L1JTQ7"/>
<evidence type="ECO:0000313" key="4">
    <source>
        <dbReference type="EnsemblProtists" id="EKX51590"/>
    </source>
</evidence>
<dbReference type="PaxDb" id="55529-EKX51590"/>
<gene>
    <name evidence="3" type="ORF">GUITHDRAFT_102851</name>
</gene>
<dbReference type="OMA" id="FPDRTHI"/>
<feature type="compositionally biased region" description="Basic and acidic residues" evidence="1">
    <location>
        <begin position="474"/>
        <end position="496"/>
    </location>
</feature>
<dbReference type="eggNOG" id="KOG2699">
    <property type="taxonomic scope" value="Eukaryota"/>
</dbReference>
<evidence type="ECO:0000256" key="1">
    <source>
        <dbReference type="SAM" id="MobiDB-lite"/>
    </source>
</evidence>
<feature type="region of interest" description="Disordered" evidence="1">
    <location>
        <begin position="235"/>
        <end position="324"/>
    </location>
</feature>
<dbReference type="PANTHER" id="PTHR46467:SF1">
    <property type="entry name" value="TETHER CONTAINING UBX DOMAIN FOR GLUT4"/>
    <property type="match status" value="1"/>
</dbReference>
<feature type="region of interest" description="Disordered" evidence="1">
    <location>
        <begin position="434"/>
        <end position="505"/>
    </location>
</feature>
<dbReference type="RefSeq" id="XP_005838570.1">
    <property type="nucleotide sequence ID" value="XM_005838513.1"/>
</dbReference>
<dbReference type="Pfam" id="PF11470">
    <property type="entry name" value="TUG-UBL1"/>
    <property type="match status" value="1"/>
</dbReference>
<dbReference type="CDD" id="cd16105">
    <property type="entry name" value="Ubl_ASPSCR1_like"/>
    <property type="match status" value="1"/>
</dbReference>
<dbReference type="CDD" id="cd16118">
    <property type="entry name" value="UBX2_UBXN9"/>
    <property type="match status" value="1"/>
</dbReference>
<dbReference type="GO" id="GO:0012506">
    <property type="term" value="C:vesicle membrane"/>
    <property type="evidence" value="ECO:0007669"/>
    <property type="project" value="TreeGrafter"/>
</dbReference>
<sequence length="505" mass="55851">MIWTACGMLREKLGAQKRSKQGREAAQEEAGGERRSEEDSSVSPSEEIGSVLKKHAKKNEDMPVNVEFNLKKKAIPATPATQLVEVLVKACEEFKQDPSSHCLRHKKKCVLSGELDLALPLRLANLPNGASLDLQPLTEQEQKARVVSVTLQLEDGKRYQKECHCSTLLFDVLQNLEDVCGARLVTGVNMLQELPCVTVMNKTLEGEQLRSSSLLSIGLVSGGALLKYRLKKNEAAAGGEQKPEQPDAAQQNPSQPDEKMDDVASSAVPEPAEVPGGQAASEEQGGAAVKQPSEDLHSLEASKKAKEQKSGFKTRKMREEEREQKLSAYQTVVIRVVFPDRTWLQGKFSSQETFSDIYNFVRQALVQKERAFYLFMTPPPKRIEDSSSTQLKYSQLLPAARILFAWNESKSEPDCSYLSFSYMSRIEEFEEQSKKARMDVEGGGEAEAGASAEMDAEASKGEASGGDQQAPEPPRVEDDQRAAALRAAEKRAERVSGKPKWFKMR</sequence>
<dbReference type="InterPro" id="IPR029071">
    <property type="entry name" value="Ubiquitin-like_domsf"/>
</dbReference>
<keyword evidence="5" id="KW-1185">Reference proteome</keyword>
<feature type="compositionally biased region" description="Basic and acidic residues" evidence="1">
    <location>
        <begin position="21"/>
        <end position="38"/>
    </location>
</feature>
<evidence type="ECO:0000313" key="5">
    <source>
        <dbReference type="Proteomes" id="UP000011087"/>
    </source>
</evidence>
<dbReference type="InterPro" id="IPR001012">
    <property type="entry name" value="UBX_dom"/>
</dbReference>
<feature type="domain" description="UBX" evidence="2">
    <location>
        <begin position="327"/>
        <end position="404"/>
    </location>
</feature>
<evidence type="ECO:0000259" key="2">
    <source>
        <dbReference type="PROSITE" id="PS50033"/>
    </source>
</evidence>
<dbReference type="HOGENOM" id="CLU_484408_0_0_1"/>